<feature type="transmembrane region" description="Helical" evidence="1">
    <location>
        <begin position="72"/>
        <end position="92"/>
    </location>
</feature>
<protein>
    <recommendedName>
        <fullName evidence="4">THH1/TOM1/TOM3 domain-containing protein</fullName>
    </recommendedName>
</protein>
<dbReference type="Proteomes" id="UP000008743">
    <property type="component" value="Unassembled WGS sequence"/>
</dbReference>
<accession>A0A0D2WX92</accession>
<feature type="transmembrane region" description="Helical" evidence="1">
    <location>
        <begin position="193"/>
        <end position="214"/>
    </location>
</feature>
<proteinExistence type="predicted"/>
<dbReference type="EMBL" id="KE346374">
    <property type="protein sequence ID" value="KJE97368.1"/>
    <property type="molecule type" value="Genomic_DNA"/>
</dbReference>
<keyword evidence="1" id="KW-1133">Transmembrane helix</keyword>
<gene>
    <name evidence="2" type="ORF">CAOG_009065</name>
</gene>
<keyword evidence="1" id="KW-0472">Membrane</keyword>
<feature type="transmembrane region" description="Helical" evidence="1">
    <location>
        <begin position="32"/>
        <end position="51"/>
    </location>
</feature>
<feature type="transmembrane region" description="Helical" evidence="1">
    <location>
        <begin position="125"/>
        <end position="151"/>
    </location>
</feature>
<reference evidence="3" key="1">
    <citation type="submission" date="2011-02" db="EMBL/GenBank/DDBJ databases">
        <title>The Genome Sequence of Capsaspora owczarzaki ATCC 30864.</title>
        <authorList>
            <person name="Russ C."/>
            <person name="Cuomo C."/>
            <person name="Burger G."/>
            <person name="Gray M.W."/>
            <person name="Holland P.W.H."/>
            <person name="King N."/>
            <person name="Lang F.B.F."/>
            <person name="Roger A.J."/>
            <person name="Ruiz-Trillo I."/>
            <person name="Young S.K."/>
            <person name="Zeng Q."/>
            <person name="Gargeya S."/>
            <person name="Alvarado L."/>
            <person name="Berlin A."/>
            <person name="Chapman S.B."/>
            <person name="Chen Z."/>
            <person name="Freedman E."/>
            <person name="Gellesch M."/>
            <person name="Goldberg J."/>
            <person name="Griggs A."/>
            <person name="Gujja S."/>
            <person name="Heilman E."/>
            <person name="Heiman D."/>
            <person name="Howarth C."/>
            <person name="Mehta T."/>
            <person name="Neiman D."/>
            <person name="Pearson M."/>
            <person name="Roberts A."/>
            <person name="Saif S."/>
            <person name="Shea T."/>
            <person name="Shenoy N."/>
            <person name="Sisk P."/>
            <person name="Stolte C."/>
            <person name="Sykes S."/>
            <person name="White J."/>
            <person name="Yandava C."/>
            <person name="Haas B."/>
            <person name="Nusbaum C."/>
            <person name="Birren B."/>
        </authorList>
    </citation>
    <scope>NUCLEOTIDE SEQUENCE</scope>
    <source>
        <strain evidence="3">ATCC 30864</strain>
    </source>
</reference>
<evidence type="ECO:0000313" key="2">
    <source>
        <dbReference type="EMBL" id="KJE97368.1"/>
    </source>
</evidence>
<dbReference type="AlphaFoldDB" id="A0A0D2WX92"/>
<sequence>MLVGTVFQLVLVAVVGSTATRASCSIAFWLRHFGYCLNIGSLTVLLFRYIHFKRDATPFTRWLKRDFAQFQALAMTAVVVMVLFIFQIFVMATNADLVSEVVITPATLSNRLQIVELCSYYQSGWHIALVSLEALPVLTLFASAIQFFVNHETLEDTFYATEMWYGVLIVAGFYVLQVFELVARHFASSAIDFGFAIESLTTLIPISAELALIFERRRRIELSTTAVGAIQNHFVTLEDDDPSDELSKSGVSPSYNPDPLRLDVAQMQVIFDALSSVGQNDAGAAADSRHYHLQGSESPWLRFESGLRERFRVALRRSTAF</sequence>
<evidence type="ECO:0008006" key="4">
    <source>
        <dbReference type="Google" id="ProtNLM"/>
    </source>
</evidence>
<evidence type="ECO:0000313" key="3">
    <source>
        <dbReference type="Proteomes" id="UP000008743"/>
    </source>
</evidence>
<evidence type="ECO:0000256" key="1">
    <source>
        <dbReference type="SAM" id="Phobius"/>
    </source>
</evidence>
<feature type="transmembrane region" description="Helical" evidence="1">
    <location>
        <begin position="163"/>
        <end position="187"/>
    </location>
</feature>
<dbReference type="RefSeq" id="XP_011270798.1">
    <property type="nucleotide sequence ID" value="XM_011272496.1"/>
</dbReference>
<organism evidence="2 3">
    <name type="scientific">Capsaspora owczarzaki (strain ATCC 30864)</name>
    <dbReference type="NCBI Taxonomy" id="595528"/>
    <lineage>
        <taxon>Eukaryota</taxon>
        <taxon>Filasterea</taxon>
        <taxon>Capsaspora</taxon>
    </lineage>
</organism>
<keyword evidence="1" id="KW-0812">Transmembrane</keyword>
<name>A0A0D2WX92_CAPO3</name>
<dbReference type="InParanoid" id="A0A0D2WX92"/>
<keyword evidence="3" id="KW-1185">Reference proteome</keyword>